<keyword evidence="2" id="KW-1185">Reference proteome</keyword>
<proteinExistence type="predicted"/>
<dbReference type="EMBL" id="JBAHYK010000236">
    <property type="protein sequence ID" value="KAL0576253.1"/>
    <property type="molecule type" value="Genomic_DNA"/>
</dbReference>
<organism evidence="1 2">
    <name type="scientific">Marasmius crinis-equi</name>
    <dbReference type="NCBI Taxonomy" id="585013"/>
    <lineage>
        <taxon>Eukaryota</taxon>
        <taxon>Fungi</taxon>
        <taxon>Dikarya</taxon>
        <taxon>Basidiomycota</taxon>
        <taxon>Agaricomycotina</taxon>
        <taxon>Agaricomycetes</taxon>
        <taxon>Agaricomycetidae</taxon>
        <taxon>Agaricales</taxon>
        <taxon>Marasmiineae</taxon>
        <taxon>Marasmiaceae</taxon>
        <taxon>Marasmius</taxon>
    </lineage>
</organism>
<evidence type="ECO:0000313" key="2">
    <source>
        <dbReference type="Proteomes" id="UP001465976"/>
    </source>
</evidence>
<protein>
    <submittedName>
        <fullName evidence="1">Uncharacterized protein</fullName>
    </submittedName>
</protein>
<sequence length="545" mass="61854">MRLPLDSSREGSHDIRIYLRERLDEIRHKPKFRGVEFPNPWPPPGAVEKLAQKASRQFLYASTVIAFVDGEFSEPCGRLEVILNLKPNLDADSPFRPLDVLYEHVLSVNPNRDQVVTILGFIVCSLSQTSIFATPNNIELLLNLPRGQVMLALRGMHSVLHIPGPHFPVEILHASFTEFLLDKSRSGFFYVGQAHFRSFAALHVVRYLNKNLFVLKRSPLELKSASLLSVVWDQWHALCLDVEKPTEELLSEIERLDWKAMYGIQTQLAIWNFSTDGDWSKEWRSFLYVFPEILQNLCSKEPNTLVERFAAGREGFHVSVSSSSSPSVLNVALAALAAGAWNLREHWFHSLFRDLTARWGDRLQRVRDEVRVIHLQRCPKCTSTLHHTPAPTECSSGIFYVRTQHIFASMLSTLIGLVRSPDTSTPTSDTTSEAIGALLTPRALYPQAECLLTLAGPVPELIPLMQEVFSKVLECQGVYLVEEMLVNLLGWLEVFPEDPEPGTDSLVRRIRDWAVSTKRKARGGFRQLYYNDLCEKLQLSQEPDV</sequence>
<reference evidence="1 2" key="1">
    <citation type="submission" date="2024-02" db="EMBL/GenBank/DDBJ databases">
        <title>A draft genome for the cacao thread blight pathogen Marasmius crinis-equi.</title>
        <authorList>
            <person name="Cohen S.P."/>
            <person name="Baruah I.K."/>
            <person name="Amoako-Attah I."/>
            <person name="Bukari Y."/>
            <person name="Meinhardt L.W."/>
            <person name="Bailey B.A."/>
        </authorList>
    </citation>
    <scope>NUCLEOTIDE SEQUENCE [LARGE SCALE GENOMIC DNA]</scope>
    <source>
        <strain evidence="1 2">GH-76</strain>
    </source>
</reference>
<name>A0ABR3FLI2_9AGAR</name>
<accession>A0ABR3FLI2</accession>
<evidence type="ECO:0000313" key="1">
    <source>
        <dbReference type="EMBL" id="KAL0576253.1"/>
    </source>
</evidence>
<gene>
    <name evidence="1" type="ORF">V5O48_005735</name>
</gene>
<comment type="caution">
    <text evidence="1">The sequence shown here is derived from an EMBL/GenBank/DDBJ whole genome shotgun (WGS) entry which is preliminary data.</text>
</comment>
<dbReference type="Proteomes" id="UP001465976">
    <property type="component" value="Unassembled WGS sequence"/>
</dbReference>